<sequence>MRVVDPGRKLNSFRSKEDLTALLVGISEHFTHPVLRPVPKPGGFCSHFQQRAVKQGAAPSGAFLTSTTHSRRKYSFFSRIQILEKN</sequence>
<proteinExistence type="predicted"/>
<comment type="caution">
    <text evidence="1">The sequence shown here is derived from an EMBL/GenBank/DDBJ whole genome shotgun (WGS) entry which is preliminary data.</text>
</comment>
<dbReference type="Proteomes" id="UP000765509">
    <property type="component" value="Unassembled WGS sequence"/>
</dbReference>
<dbReference type="EMBL" id="AVOT02011995">
    <property type="protein sequence ID" value="MBW0493286.1"/>
    <property type="molecule type" value="Genomic_DNA"/>
</dbReference>
<evidence type="ECO:0000313" key="1">
    <source>
        <dbReference type="EMBL" id="MBW0493286.1"/>
    </source>
</evidence>
<dbReference type="AlphaFoldDB" id="A0A9Q3H6N6"/>
<keyword evidence="2" id="KW-1185">Reference proteome</keyword>
<gene>
    <name evidence="1" type="ORF">O181_033001</name>
</gene>
<protein>
    <submittedName>
        <fullName evidence="1">Uncharacterized protein</fullName>
    </submittedName>
</protein>
<reference evidence="1" key="1">
    <citation type="submission" date="2021-03" db="EMBL/GenBank/DDBJ databases">
        <title>Draft genome sequence of rust myrtle Austropuccinia psidii MF-1, a brazilian biotype.</title>
        <authorList>
            <person name="Quecine M.C."/>
            <person name="Pachon D.M.R."/>
            <person name="Bonatelli M.L."/>
            <person name="Correr F.H."/>
            <person name="Franceschini L.M."/>
            <person name="Leite T.F."/>
            <person name="Margarido G.R.A."/>
            <person name="Almeida C.A."/>
            <person name="Ferrarezi J.A."/>
            <person name="Labate C.A."/>
        </authorList>
    </citation>
    <scope>NUCLEOTIDE SEQUENCE</scope>
    <source>
        <strain evidence="1">MF-1</strain>
    </source>
</reference>
<name>A0A9Q3H6N6_9BASI</name>
<accession>A0A9Q3H6N6</accession>
<evidence type="ECO:0000313" key="2">
    <source>
        <dbReference type="Proteomes" id="UP000765509"/>
    </source>
</evidence>
<organism evidence="1 2">
    <name type="scientific">Austropuccinia psidii MF-1</name>
    <dbReference type="NCBI Taxonomy" id="1389203"/>
    <lineage>
        <taxon>Eukaryota</taxon>
        <taxon>Fungi</taxon>
        <taxon>Dikarya</taxon>
        <taxon>Basidiomycota</taxon>
        <taxon>Pucciniomycotina</taxon>
        <taxon>Pucciniomycetes</taxon>
        <taxon>Pucciniales</taxon>
        <taxon>Sphaerophragmiaceae</taxon>
        <taxon>Austropuccinia</taxon>
    </lineage>
</organism>